<dbReference type="GO" id="GO:0016020">
    <property type="term" value="C:membrane"/>
    <property type="evidence" value="ECO:0007669"/>
    <property type="project" value="UniProtKB-SubCell"/>
</dbReference>
<sequence length="297" mass="30614">MYSSELYPGAALIATGLSLHGYRKGSLSRSGAIAAWVVGYGHLANPLKLFGTTMIVFYLVGSRATKVKAQVKATLEDGPDPSKPGGNRNAIQILSNSLPSLLAALAYRFSDAAKHFVHTVPICRGLIFAALGHLSCCLADTLASELGILSTSPPRSILTLTTVPPGTNGGISPLGLAVSALGGGLIGLAGIVDLLIESPALRSGTTGWGWAGEMVLFCTAAGLAGSLLDSLLGATLQETLYSTKDGKILTDLSTRQSRSEPAVKRIGIGRDVLSNSAVNFVSGCAIAAAGWWYATML</sequence>
<comment type="subcellular location">
    <subcellularLocation>
        <location evidence="1">Membrane</location>
        <topology evidence="1">Multi-pass membrane protein</topology>
    </subcellularLocation>
</comment>
<keyword evidence="5 6" id="KW-0472">Membrane</keyword>
<organism evidence="7 8">
    <name type="scientific">Saitozyma podzolica</name>
    <dbReference type="NCBI Taxonomy" id="1890683"/>
    <lineage>
        <taxon>Eukaryota</taxon>
        <taxon>Fungi</taxon>
        <taxon>Dikarya</taxon>
        <taxon>Basidiomycota</taxon>
        <taxon>Agaricomycotina</taxon>
        <taxon>Tremellomycetes</taxon>
        <taxon>Tremellales</taxon>
        <taxon>Trimorphomycetaceae</taxon>
        <taxon>Saitozyma</taxon>
    </lineage>
</organism>
<evidence type="ECO:0000256" key="6">
    <source>
        <dbReference type="SAM" id="Phobius"/>
    </source>
</evidence>
<dbReference type="Proteomes" id="UP000279259">
    <property type="component" value="Unassembled WGS sequence"/>
</dbReference>
<keyword evidence="8" id="KW-1185">Reference proteome</keyword>
<protein>
    <recommendedName>
        <fullName evidence="9">Transmembrane protein 19</fullName>
    </recommendedName>
</protein>
<gene>
    <name evidence="7" type="ORF">EHS25_001668</name>
</gene>
<comment type="similarity">
    <text evidence="2">Belongs to the TMEM19 family.</text>
</comment>
<reference evidence="7 8" key="1">
    <citation type="submission" date="2018-11" db="EMBL/GenBank/DDBJ databases">
        <title>Genome sequence of Saitozyma podzolica DSM 27192.</title>
        <authorList>
            <person name="Aliyu H."/>
            <person name="Gorte O."/>
            <person name="Ochsenreither K."/>
        </authorList>
    </citation>
    <scope>NUCLEOTIDE SEQUENCE [LARGE SCALE GENOMIC DNA]</scope>
    <source>
        <strain evidence="7 8">DSM 27192</strain>
    </source>
</reference>
<evidence type="ECO:0000256" key="3">
    <source>
        <dbReference type="ARBA" id="ARBA00022692"/>
    </source>
</evidence>
<feature type="transmembrane region" description="Helical" evidence="6">
    <location>
        <begin position="208"/>
        <end position="228"/>
    </location>
</feature>
<accession>A0A427YHC2</accession>
<evidence type="ECO:0000313" key="8">
    <source>
        <dbReference type="Proteomes" id="UP000279259"/>
    </source>
</evidence>
<dbReference type="AlphaFoldDB" id="A0A427YHC2"/>
<dbReference type="PANTHER" id="PTHR13353:SF5">
    <property type="entry name" value="TRANSMEMBRANE PROTEIN 19"/>
    <property type="match status" value="1"/>
</dbReference>
<dbReference type="InterPro" id="IPR002794">
    <property type="entry name" value="DUF92_TMEM19"/>
</dbReference>
<dbReference type="OrthoDB" id="30881at2759"/>
<evidence type="ECO:0000256" key="5">
    <source>
        <dbReference type="ARBA" id="ARBA00023136"/>
    </source>
</evidence>
<keyword evidence="4 6" id="KW-1133">Transmembrane helix</keyword>
<feature type="transmembrane region" description="Helical" evidence="6">
    <location>
        <begin position="174"/>
        <end position="196"/>
    </location>
</feature>
<evidence type="ECO:0000313" key="7">
    <source>
        <dbReference type="EMBL" id="RSH90334.1"/>
    </source>
</evidence>
<evidence type="ECO:0000256" key="4">
    <source>
        <dbReference type="ARBA" id="ARBA00022989"/>
    </source>
</evidence>
<keyword evidence="3 6" id="KW-0812">Transmembrane</keyword>
<comment type="caution">
    <text evidence="7">The sequence shown here is derived from an EMBL/GenBank/DDBJ whole genome shotgun (WGS) entry which is preliminary data.</text>
</comment>
<dbReference type="PANTHER" id="PTHR13353">
    <property type="entry name" value="TRANSMEMBRANE PROTEIN 19"/>
    <property type="match status" value="1"/>
</dbReference>
<name>A0A427YHC2_9TREE</name>
<evidence type="ECO:0008006" key="9">
    <source>
        <dbReference type="Google" id="ProtNLM"/>
    </source>
</evidence>
<proteinExistence type="inferred from homology"/>
<feature type="transmembrane region" description="Helical" evidence="6">
    <location>
        <begin position="272"/>
        <end position="294"/>
    </location>
</feature>
<dbReference type="STRING" id="1890683.A0A427YHC2"/>
<evidence type="ECO:0000256" key="2">
    <source>
        <dbReference type="ARBA" id="ARBA00009012"/>
    </source>
</evidence>
<dbReference type="EMBL" id="RSCD01000011">
    <property type="protein sequence ID" value="RSH90334.1"/>
    <property type="molecule type" value="Genomic_DNA"/>
</dbReference>
<evidence type="ECO:0000256" key="1">
    <source>
        <dbReference type="ARBA" id="ARBA00004141"/>
    </source>
</evidence>
<dbReference type="Pfam" id="PF01940">
    <property type="entry name" value="DUF92"/>
    <property type="match status" value="1"/>
</dbReference>